<evidence type="ECO:0000256" key="1">
    <source>
        <dbReference type="ARBA" id="ARBA00008791"/>
    </source>
</evidence>
<reference evidence="4" key="3">
    <citation type="submission" date="2018-10" db="EMBL/GenBank/DDBJ databases">
        <authorList>
            <person name="Whitman W."/>
            <person name="Huntemann M."/>
            <person name="Clum A."/>
            <person name="Pillay M."/>
            <person name="Palaniappan K."/>
            <person name="Varghese N."/>
            <person name="Mikhailova N."/>
            <person name="Stamatis D."/>
            <person name="Reddy T."/>
            <person name="Daum C."/>
            <person name="Shapiro N."/>
            <person name="Ivanova N."/>
            <person name="Kyrpides N."/>
            <person name="Woyke T."/>
        </authorList>
    </citation>
    <scope>NUCLEOTIDE SEQUENCE</scope>
    <source>
        <strain evidence="4">CGMCC 1.10124</strain>
    </source>
</reference>
<sequence length="146" mass="15959">MTVLVAVDRGDKGRGTLEEGKRLADQFDDDLEVIHVLTRKEFVNLERTSVSETHEAVDPDEVREIAATIAREIAEEVLDDFTATGAVGDPAGEVLSLAKKRDARYIVIGVRKRSPVGKVVFGSTAQEILMDSDRSVVVVPRAKKAE</sequence>
<dbReference type="EMBL" id="CP034145">
    <property type="protein sequence ID" value="AZH25339.1"/>
    <property type="molecule type" value="Genomic_DNA"/>
</dbReference>
<name>A0A3M0DY94_9EURY</name>
<dbReference type="OrthoDB" id="307404at2157"/>
<dbReference type="RefSeq" id="WP_121918878.1">
    <property type="nucleotide sequence ID" value="NZ_CP034145.1"/>
</dbReference>
<reference evidence="3 6" key="2">
    <citation type="submission" date="2018-07" db="EMBL/GenBank/DDBJ databases">
        <title>Genome sequences of Haloplanus aerogenes JCM 16430T.</title>
        <authorList>
            <person name="Kim Y.B."/>
            <person name="Roh S.W."/>
        </authorList>
    </citation>
    <scope>NUCLEOTIDE SEQUENCE [LARGE SCALE GENOMIC DNA]</scope>
    <source>
        <strain evidence="3 6">JCM 16430</strain>
    </source>
</reference>
<dbReference type="AlphaFoldDB" id="A0A3M0DY94"/>
<evidence type="ECO:0000313" key="6">
    <source>
        <dbReference type="Proteomes" id="UP000282007"/>
    </source>
</evidence>
<feature type="domain" description="UspA" evidence="2">
    <location>
        <begin position="2"/>
        <end position="140"/>
    </location>
</feature>
<dbReference type="InterPro" id="IPR014729">
    <property type="entry name" value="Rossmann-like_a/b/a_fold"/>
</dbReference>
<dbReference type="InterPro" id="IPR006016">
    <property type="entry name" value="UspA"/>
</dbReference>
<dbReference type="Proteomes" id="UP000282007">
    <property type="component" value="Chromosome"/>
</dbReference>
<dbReference type="GeneID" id="38471235"/>
<dbReference type="CDD" id="cd00293">
    <property type="entry name" value="USP-like"/>
    <property type="match status" value="1"/>
</dbReference>
<evidence type="ECO:0000259" key="2">
    <source>
        <dbReference type="Pfam" id="PF00582"/>
    </source>
</evidence>
<gene>
    <name evidence="4" type="ORF">ATH50_0119</name>
    <name evidence="3" type="ORF">DU502_08075</name>
</gene>
<reference evidence="4 5" key="1">
    <citation type="journal article" date="2015" name="Stand. Genomic Sci.">
        <title>Genomic Encyclopedia of Bacterial and Archaeal Type Strains, Phase III: the genomes of soil and plant-associated and newly described type strains.</title>
        <authorList>
            <person name="Whitman W.B."/>
            <person name="Woyke T."/>
            <person name="Klenk H.P."/>
            <person name="Zhou Y."/>
            <person name="Lilburn T.G."/>
            <person name="Beck B.J."/>
            <person name="De Vos P."/>
            <person name="Vandamme P."/>
            <person name="Eisen J.A."/>
            <person name="Garrity G."/>
            <person name="Hugenholtz P."/>
            <person name="Kyrpides N.C."/>
        </authorList>
    </citation>
    <scope>NUCLEOTIDE SEQUENCE [LARGE SCALE GENOMIC DNA]</scope>
    <source>
        <strain evidence="4 5">CGMCC 1.10124</strain>
    </source>
</reference>
<proteinExistence type="inferred from homology"/>
<dbReference type="Proteomes" id="UP000277326">
    <property type="component" value="Unassembled WGS sequence"/>
</dbReference>
<evidence type="ECO:0000313" key="4">
    <source>
        <dbReference type="EMBL" id="RMB25036.1"/>
    </source>
</evidence>
<dbReference type="Pfam" id="PF00582">
    <property type="entry name" value="Usp"/>
    <property type="match status" value="1"/>
</dbReference>
<evidence type="ECO:0000313" key="3">
    <source>
        <dbReference type="EMBL" id="AZH25339.1"/>
    </source>
</evidence>
<comment type="similarity">
    <text evidence="1">Belongs to the universal stress protein A family.</text>
</comment>
<dbReference type="SUPFAM" id="SSF52402">
    <property type="entry name" value="Adenine nucleotide alpha hydrolases-like"/>
    <property type="match status" value="1"/>
</dbReference>
<dbReference type="PANTHER" id="PTHR46268:SF6">
    <property type="entry name" value="UNIVERSAL STRESS PROTEIN UP12"/>
    <property type="match status" value="1"/>
</dbReference>
<evidence type="ECO:0000313" key="5">
    <source>
        <dbReference type="Proteomes" id="UP000277326"/>
    </source>
</evidence>
<dbReference type="Gene3D" id="3.40.50.620">
    <property type="entry name" value="HUPs"/>
    <property type="match status" value="1"/>
</dbReference>
<organism evidence="4 5">
    <name type="scientific">Haloplanus aerogenes</name>
    <dbReference type="NCBI Taxonomy" id="660522"/>
    <lineage>
        <taxon>Archaea</taxon>
        <taxon>Methanobacteriati</taxon>
        <taxon>Methanobacteriota</taxon>
        <taxon>Stenosarchaea group</taxon>
        <taxon>Halobacteria</taxon>
        <taxon>Halobacteriales</taxon>
        <taxon>Haloferacaceae</taxon>
        <taxon>Haloplanus</taxon>
    </lineage>
</organism>
<keyword evidence="6" id="KW-1185">Reference proteome</keyword>
<accession>A0A3M0DY94</accession>
<dbReference type="EMBL" id="REFS01000001">
    <property type="protein sequence ID" value="RMB25036.1"/>
    <property type="molecule type" value="Genomic_DNA"/>
</dbReference>
<dbReference type="PANTHER" id="PTHR46268">
    <property type="entry name" value="STRESS RESPONSE PROTEIN NHAX"/>
    <property type="match status" value="1"/>
</dbReference>
<protein>
    <submittedName>
        <fullName evidence="4">Nucleotide-binding universal stress UspA family protein</fullName>
    </submittedName>
    <submittedName>
        <fullName evidence="3">Universal stress protein</fullName>
    </submittedName>
</protein>
<dbReference type="KEGG" id="haer:DU502_08075"/>